<keyword evidence="3" id="KW-1185">Reference proteome</keyword>
<proteinExistence type="predicted"/>
<sequence length="148" mass="17567">MNTDIEMKDDHPEYSDYQSNINDRDIYKEASQWLRTCHNILWSITTVFIPTSMAAALYALQHNNGIILAGGILLYLVWFYLFYYYGYIALSPRKVLEDIEQKNNFPDILKMYTHQHRYIYGLLSLKYSPIIFTIIYFVVCTAIYKHIL</sequence>
<feature type="transmembrane region" description="Helical" evidence="1">
    <location>
        <begin position="118"/>
        <end position="144"/>
    </location>
</feature>
<reference evidence="3" key="1">
    <citation type="submission" date="2016-12" db="EMBL/GenBank/DDBJ databases">
        <authorList>
            <person name="Rodrigo-Torres L."/>
            <person name="Arahal R.D."/>
            <person name="Lucena T."/>
        </authorList>
    </citation>
    <scope>NUCLEOTIDE SEQUENCE [LARGE SCALE GENOMIC DNA]</scope>
</reference>
<dbReference type="AlphaFoldDB" id="A0A1M7YPW7"/>
<protein>
    <submittedName>
        <fullName evidence="2">Uncharacterized protein</fullName>
    </submittedName>
</protein>
<dbReference type="RefSeq" id="WP_073579555.1">
    <property type="nucleotide sequence ID" value="NZ_AP024898.1"/>
</dbReference>
<gene>
    <name evidence="2" type="ORF">VQ7734_00364</name>
</gene>
<evidence type="ECO:0000313" key="2">
    <source>
        <dbReference type="EMBL" id="SHO54650.1"/>
    </source>
</evidence>
<keyword evidence="1" id="KW-0812">Transmembrane</keyword>
<keyword evidence="1" id="KW-1133">Transmembrane helix</keyword>
<evidence type="ECO:0000313" key="3">
    <source>
        <dbReference type="Proteomes" id="UP000184600"/>
    </source>
</evidence>
<name>A0A1M7YPW7_9VIBR</name>
<dbReference type="EMBL" id="FRFG01000005">
    <property type="protein sequence ID" value="SHO54650.1"/>
    <property type="molecule type" value="Genomic_DNA"/>
</dbReference>
<feature type="transmembrane region" description="Helical" evidence="1">
    <location>
        <begin position="40"/>
        <end position="60"/>
    </location>
</feature>
<feature type="transmembrane region" description="Helical" evidence="1">
    <location>
        <begin position="66"/>
        <end position="85"/>
    </location>
</feature>
<dbReference type="Proteomes" id="UP000184600">
    <property type="component" value="Unassembled WGS sequence"/>
</dbReference>
<evidence type="ECO:0000256" key="1">
    <source>
        <dbReference type="SAM" id="Phobius"/>
    </source>
</evidence>
<organism evidence="2 3">
    <name type="scientific">Vibrio quintilis</name>
    <dbReference type="NCBI Taxonomy" id="1117707"/>
    <lineage>
        <taxon>Bacteria</taxon>
        <taxon>Pseudomonadati</taxon>
        <taxon>Pseudomonadota</taxon>
        <taxon>Gammaproteobacteria</taxon>
        <taxon>Vibrionales</taxon>
        <taxon>Vibrionaceae</taxon>
        <taxon>Vibrio</taxon>
    </lineage>
</organism>
<accession>A0A1M7YPW7</accession>
<keyword evidence="1" id="KW-0472">Membrane</keyword>